<keyword evidence="11" id="KW-1185">Reference proteome</keyword>
<name>A8ABC6_IGNH4</name>
<dbReference type="PANTHER" id="PTHR48418:SF1">
    <property type="entry name" value="TRNA WYBUTOSINE-SYNTHESIZING PROTEIN 3"/>
    <property type="match status" value="1"/>
</dbReference>
<dbReference type="NCBIfam" id="NF003263">
    <property type="entry name" value="PRK04235.1-1"/>
    <property type="match status" value="1"/>
</dbReference>
<dbReference type="GO" id="GO:0008175">
    <property type="term" value="F:tRNA methyltransferase activity"/>
    <property type="evidence" value="ECO:0007669"/>
    <property type="project" value="InterPro"/>
</dbReference>
<evidence type="ECO:0000256" key="6">
    <source>
        <dbReference type="ARBA" id="ARBA00030554"/>
    </source>
</evidence>
<evidence type="ECO:0000256" key="7">
    <source>
        <dbReference type="HAMAP-Rule" id="MF_00266"/>
    </source>
</evidence>
<dbReference type="HAMAP" id="MF_00266">
    <property type="entry name" value="TYW3_archaea"/>
    <property type="match status" value="1"/>
</dbReference>
<sequence>MVGELWAEAKERAYKRMKKDLEIGYLDKDIVDILEDFFSLPYAFTKSSCSGRVTAVDADFPWSRDGTIVFKVHRPISSEELIKILDKPTSKRLWLNVQGPIFHVVAKDLESAFKVLEMARKAGFKHSGILTANEEGWLVELTTGVRANLLLKVGDEVLVKPSDSLLKAVNEVLLQGKRRLEALRQALREAKGGLELAGPSEGALRLEGVAGQRGEDLGGQGDKTSEV</sequence>
<keyword evidence="3 7" id="KW-0808">Transferase</keyword>
<feature type="region of interest" description="Disordered" evidence="8">
    <location>
        <begin position="205"/>
        <end position="227"/>
    </location>
</feature>
<gene>
    <name evidence="7" type="primary">taw3</name>
    <name evidence="10" type="ordered locus">Igni_1050</name>
</gene>
<dbReference type="Proteomes" id="UP000000262">
    <property type="component" value="Chromosome"/>
</dbReference>
<dbReference type="eggNOG" id="arCOG04156">
    <property type="taxonomic scope" value="Archaea"/>
</dbReference>
<dbReference type="Gene3D" id="3.30.1960.10">
    <property type="entry name" value="tRNA wybutosine-synthesizing-like"/>
    <property type="match status" value="1"/>
</dbReference>
<dbReference type="InterPro" id="IPR022908">
    <property type="entry name" value="Taw3"/>
</dbReference>
<dbReference type="STRING" id="453591.Igni_1050"/>
<keyword evidence="4 7" id="KW-0949">S-adenosyl-L-methionine</keyword>
<protein>
    <recommendedName>
        <fullName evidence="6 7">tRNA(Phe) 7-((3-amino-3-carboxypropyl)-4-demethylwyosine(37)-N(4))-methyltransferase</fullName>
        <ecNumber evidence="7">2.1.1.282</ecNumber>
    </recommendedName>
    <alternativeName>
        <fullName evidence="7">tRNA wyosine derivatives biosynthesis protein Taw3</fullName>
    </alternativeName>
</protein>
<dbReference type="GO" id="GO:0031591">
    <property type="term" value="P:wybutosine biosynthetic process"/>
    <property type="evidence" value="ECO:0007669"/>
    <property type="project" value="InterPro"/>
</dbReference>
<dbReference type="EMBL" id="CP000816">
    <property type="protein sequence ID" value="ABU82228.1"/>
    <property type="molecule type" value="Genomic_DNA"/>
</dbReference>
<evidence type="ECO:0000256" key="5">
    <source>
        <dbReference type="ARBA" id="ARBA00022694"/>
    </source>
</evidence>
<dbReference type="OrthoDB" id="19299at2157"/>
<proteinExistence type="inferred from homology"/>
<dbReference type="HOGENOM" id="CLU_047426_2_1_2"/>
<accession>A8ABC6</accession>
<dbReference type="SUPFAM" id="SSF111278">
    <property type="entry name" value="SSo0622-like"/>
    <property type="match status" value="1"/>
</dbReference>
<evidence type="ECO:0000313" key="10">
    <source>
        <dbReference type="EMBL" id="ABU82228.1"/>
    </source>
</evidence>
<dbReference type="KEGG" id="iho:Igni_1050"/>
<evidence type="ECO:0000256" key="1">
    <source>
        <dbReference type="ARBA" id="ARBA00008569"/>
    </source>
</evidence>
<dbReference type="GeneID" id="5562686"/>
<dbReference type="AlphaFoldDB" id="A8ABC6"/>
<keyword evidence="2 7" id="KW-0489">Methyltransferase</keyword>
<evidence type="ECO:0000256" key="3">
    <source>
        <dbReference type="ARBA" id="ARBA00022679"/>
    </source>
</evidence>
<evidence type="ECO:0000313" key="11">
    <source>
        <dbReference type="Proteomes" id="UP000000262"/>
    </source>
</evidence>
<keyword evidence="5 7" id="KW-0819">tRNA processing</keyword>
<dbReference type="PhylomeDB" id="A8ABC6"/>
<reference evidence="10 11" key="1">
    <citation type="journal article" date="2008" name="Genome Biol.">
        <title>A genomic analysis of the archaeal system Ignicoccus hospitalis-Nanoarchaeum equitans.</title>
        <authorList>
            <person name="Podar M."/>
            <person name="Anderson I."/>
            <person name="Makarova K.S."/>
            <person name="Elkins J.G."/>
            <person name="Ivanova N."/>
            <person name="Wall M.A."/>
            <person name="Lykidis A."/>
            <person name="Mavromatis K."/>
            <person name="Sun H."/>
            <person name="Hudson M.E."/>
            <person name="Chen W."/>
            <person name="Deciu C."/>
            <person name="Hutchison D."/>
            <person name="Eads J.R."/>
            <person name="Anderson A."/>
            <person name="Fernandes F."/>
            <person name="Szeto E."/>
            <person name="Lapidus A."/>
            <person name="Kyrpides N.C."/>
            <person name="Saier M.H.Jr."/>
            <person name="Richardson P.M."/>
            <person name="Rachel R."/>
            <person name="Huber H."/>
            <person name="Eisen J.A."/>
            <person name="Koonin E.V."/>
            <person name="Keller M."/>
            <person name="Stetter K.O."/>
        </authorList>
    </citation>
    <scope>NUCLEOTIDE SEQUENCE [LARGE SCALE GENOMIC DNA]</scope>
    <source>
        <strain evidence="11">KIN4/I / DSM 18386 / JCM 14125</strain>
    </source>
</reference>
<dbReference type="RefSeq" id="WP_012123192.1">
    <property type="nucleotide sequence ID" value="NC_009776.1"/>
</dbReference>
<evidence type="ECO:0000259" key="9">
    <source>
        <dbReference type="Pfam" id="PF02676"/>
    </source>
</evidence>
<evidence type="ECO:0000256" key="2">
    <source>
        <dbReference type="ARBA" id="ARBA00022603"/>
    </source>
</evidence>
<dbReference type="InterPro" id="IPR003827">
    <property type="entry name" value="tRNA_yW-synthesising"/>
</dbReference>
<dbReference type="EC" id="2.1.1.282" evidence="7"/>
<comment type="function">
    <text evidence="7">S-adenosyl-L-methionine-dependent methyltransferase that acts as a component of the wyosine derivatives biosynthesis pathway. Probably methylates N-4 position of wybutosine-86 to produce wybutosine-72.</text>
</comment>
<evidence type="ECO:0000256" key="4">
    <source>
        <dbReference type="ARBA" id="ARBA00022691"/>
    </source>
</evidence>
<dbReference type="InterPro" id="IPR036602">
    <property type="entry name" value="tRNA_yW-synthesising-like_sf"/>
</dbReference>
<organism evidence="10 11">
    <name type="scientific">Ignicoccus hospitalis (strain KIN4/I / DSM 18386 / JCM 14125)</name>
    <dbReference type="NCBI Taxonomy" id="453591"/>
    <lineage>
        <taxon>Archaea</taxon>
        <taxon>Thermoproteota</taxon>
        <taxon>Thermoprotei</taxon>
        <taxon>Desulfurococcales</taxon>
        <taxon>Desulfurococcaceae</taxon>
        <taxon>Ignicoccus</taxon>
    </lineage>
</organism>
<evidence type="ECO:0000256" key="8">
    <source>
        <dbReference type="SAM" id="MobiDB-lite"/>
    </source>
</evidence>
<comment type="similarity">
    <text evidence="1 7">Belongs to the TYW3 family.</text>
</comment>
<feature type="domain" description="tRNA wybutosine-synthesizing protein" evidence="9">
    <location>
        <begin position="10"/>
        <end position="189"/>
    </location>
</feature>
<dbReference type="GO" id="GO:0030488">
    <property type="term" value="P:tRNA methylation"/>
    <property type="evidence" value="ECO:0007669"/>
    <property type="project" value="InterPro"/>
</dbReference>
<dbReference type="Pfam" id="PF02676">
    <property type="entry name" value="TYW3"/>
    <property type="match status" value="1"/>
</dbReference>
<dbReference type="PANTHER" id="PTHR48418">
    <property type="entry name" value="TRNA WYBUTOSINE-SYNTHESIZING PROTEIN 3"/>
    <property type="match status" value="1"/>
</dbReference>
<comment type="catalytic activity">
    <reaction evidence="7">
        <text>4-demethyl-7-[(3S)-3-amino-3-carboxypropyl]wyosine(37) in tRNA(Phe) + S-adenosyl-L-methionine = 7-[(3S)-3-amino-3-carboxypropyl]wyosine(37) in tRNA(Phe) + S-adenosyl-L-homocysteine + H(+)</text>
        <dbReference type="Rhea" id="RHEA:36635"/>
        <dbReference type="Rhea" id="RHEA-COMP:10378"/>
        <dbReference type="Rhea" id="RHEA-COMP:10379"/>
        <dbReference type="ChEBI" id="CHEBI:15378"/>
        <dbReference type="ChEBI" id="CHEBI:57856"/>
        <dbReference type="ChEBI" id="CHEBI:59789"/>
        <dbReference type="ChEBI" id="CHEBI:73543"/>
        <dbReference type="ChEBI" id="CHEBI:73550"/>
        <dbReference type="EC" id="2.1.1.282"/>
    </reaction>
</comment>